<dbReference type="KEGG" id="hro:HELRODRAFT_177244"/>
<dbReference type="OrthoDB" id="445052at2759"/>
<reference evidence="1 3" key="2">
    <citation type="journal article" date="2013" name="Nature">
        <title>Insights into bilaterian evolution from three spiralian genomes.</title>
        <authorList>
            <person name="Simakov O."/>
            <person name="Marletaz F."/>
            <person name="Cho S.J."/>
            <person name="Edsinger-Gonzales E."/>
            <person name="Havlak P."/>
            <person name="Hellsten U."/>
            <person name="Kuo D.H."/>
            <person name="Larsson T."/>
            <person name="Lv J."/>
            <person name="Arendt D."/>
            <person name="Savage R."/>
            <person name="Osoegawa K."/>
            <person name="de Jong P."/>
            <person name="Grimwood J."/>
            <person name="Chapman J.A."/>
            <person name="Shapiro H."/>
            <person name="Aerts A."/>
            <person name="Otillar R.P."/>
            <person name="Terry A.Y."/>
            <person name="Boore J.L."/>
            <person name="Grigoriev I.V."/>
            <person name="Lindberg D.R."/>
            <person name="Seaver E.C."/>
            <person name="Weisblat D.A."/>
            <person name="Putnam N.H."/>
            <person name="Rokhsar D.S."/>
        </authorList>
    </citation>
    <scope>NUCLEOTIDE SEQUENCE</scope>
</reference>
<reference evidence="2" key="3">
    <citation type="submission" date="2015-06" db="UniProtKB">
        <authorList>
            <consortium name="EnsemblMetazoa"/>
        </authorList>
    </citation>
    <scope>IDENTIFICATION</scope>
</reference>
<dbReference type="AlphaFoldDB" id="T1FBE4"/>
<dbReference type="HOGENOM" id="CLU_1490597_0_0_1"/>
<dbReference type="EMBL" id="AMQM01005976">
    <property type="status" value="NOT_ANNOTATED_CDS"/>
    <property type="molecule type" value="Genomic_DNA"/>
</dbReference>
<dbReference type="RefSeq" id="XP_009023688.1">
    <property type="nucleotide sequence ID" value="XM_009025440.1"/>
</dbReference>
<keyword evidence="3" id="KW-1185">Reference proteome</keyword>
<sequence>MQSFLIKYGKHVRRKYNTSESQTNNIKCSDLQVQSYRGKEKECQTVISKDFSDYQHDNSDDLLNHLQKMENRMLKYLKCNSWNKTAAYFPINSDIDSSCMNSKKLKGVDNADDKMDHNDCCTDKTSINFWSVNRLESNNTQPDKYVEVAGCVVSLAYHYSIISIIACATFNGELSRRKPNV</sequence>
<accession>T1FBE4</accession>
<reference evidence="3" key="1">
    <citation type="submission" date="2012-12" db="EMBL/GenBank/DDBJ databases">
        <authorList>
            <person name="Hellsten U."/>
            <person name="Grimwood J."/>
            <person name="Chapman J.A."/>
            <person name="Shapiro H."/>
            <person name="Aerts A."/>
            <person name="Otillar R.P."/>
            <person name="Terry A.Y."/>
            <person name="Boore J.L."/>
            <person name="Simakov O."/>
            <person name="Marletaz F."/>
            <person name="Cho S.-J."/>
            <person name="Edsinger-Gonzales E."/>
            <person name="Havlak P."/>
            <person name="Kuo D.-H."/>
            <person name="Larsson T."/>
            <person name="Lv J."/>
            <person name="Arendt D."/>
            <person name="Savage R."/>
            <person name="Osoegawa K."/>
            <person name="de Jong P."/>
            <person name="Lindberg D.R."/>
            <person name="Seaver E.C."/>
            <person name="Weisblat D.A."/>
            <person name="Putnam N.H."/>
            <person name="Grigoriev I.V."/>
            <person name="Rokhsar D.S."/>
        </authorList>
    </citation>
    <scope>NUCLEOTIDE SEQUENCE</scope>
</reference>
<dbReference type="InParanoid" id="T1FBE4"/>
<organism evidence="2 3">
    <name type="scientific">Helobdella robusta</name>
    <name type="common">Californian leech</name>
    <dbReference type="NCBI Taxonomy" id="6412"/>
    <lineage>
        <taxon>Eukaryota</taxon>
        <taxon>Metazoa</taxon>
        <taxon>Spiralia</taxon>
        <taxon>Lophotrochozoa</taxon>
        <taxon>Annelida</taxon>
        <taxon>Clitellata</taxon>
        <taxon>Hirudinea</taxon>
        <taxon>Rhynchobdellida</taxon>
        <taxon>Glossiphoniidae</taxon>
        <taxon>Helobdella</taxon>
    </lineage>
</organism>
<dbReference type="EMBL" id="KB097182">
    <property type="protein sequence ID" value="ESN98361.1"/>
    <property type="molecule type" value="Genomic_DNA"/>
</dbReference>
<dbReference type="GeneID" id="20206143"/>
<evidence type="ECO:0000313" key="3">
    <source>
        <dbReference type="Proteomes" id="UP000015101"/>
    </source>
</evidence>
<proteinExistence type="predicted"/>
<dbReference type="CTD" id="20206143"/>
<gene>
    <name evidence="2" type="primary">20206143</name>
    <name evidence="1" type="ORF">HELRODRAFT_177244</name>
</gene>
<name>T1FBE4_HELRO</name>
<evidence type="ECO:0000313" key="2">
    <source>
        <dbReference type="EnsemblMetazoa" id="HelroP177244"/>
    </source>
</evidence>
<dbReference type="EnsemblMetazoa" id="HelroT177244">
    <property type="protein sequence ID" value="HelroP177244"/>
    <property type="gene ID" value="HelroG177244"/>
</dbReference>
<evidence type="ECO:0000313" key="1">
    <source>
        <dbReference type="EMBL" id="ESN98361.1"/>
    </source>
</evidence>
<dbReference type="Proteomes" id="UP000015101">
    <property type="component" value="Unassembled WGS sequence"/>
</dbReference>
<protein>
    <submittedName>
        <fullName evidence="1 2">Uncharacterized protein</fullName>
    </submittedName>
</protein>